<name>A0A1E2RV01_9HYPH</name>
<feature type="signal peptide" evidence="1">
    <location>
        <begin position="1"/>
        <end position="26"/>
    </location>
</feature>
<dbReference type="InterPro" id="IPR037049">
    <property type="entry name" value="DUF1214_C_sf"/>
</dbReference>
<dbReference type="InterPro" id="IPR010679">
    <property type="entry name" value="DUF1254"/>
</dbReference>
<feature type="domain" description="DUF1254" evidence="3">
    <location>
        <begin position="109"/>
        <end position="217"/>
    </location>
</feature>
<reference evidence="4 5" key="1">
    <citation type="submission" date="2016-07" db="EMBL/GenBank/DDBJ databases">
        <title>Draft genome sequence of Methyloligella halotolerans C2T (VKM B-2706T=CCUG 61687T=DSM 25045T), a halotolerant polyhydroxybutyrate accumulating methylotroph.</title>
        <authorList>
            <person name="Vasilenko O.V."/>
            <person name="Doronina N.V."/>
            <person name="Poroshina M.N."/>
            <person name="Tarlachkov S.V."/>
            <person name="Trotsenko Y.A."/>
        </authorList>
    </citation>
    <scope>NUCLEOTIDE SEQUENCE [LARGE SCALE GENOMIC DNA]</scope>
    <source>
        <strain evidence="4 5">VKM B-2706</strain>
    </source>
</reference>
<dbReference type="Proteomes" id="UP000095087">
    <property type="component" value="Unassembled WGS sequence"/>
</dbReference>
<evidence type="ECO:0008006" key="6">
    <source>
        <dbReference type="Google" id="ProtNLM"/>
    </source>
</evidence>
<dbReference type="Gene3D" id="2.60.120.600">
    <property type="entry name" value="Domain of unknown function DUF1214, C-terminal domain"/>
    <property type="match status" value="1"/>
</dbReference>
<dbReference type="InterPro" id="IPR010621">
    <property type="entry name" value="DUF1214"/>
</dbReference>
<dbReference type="InterPro" id="IPR037050">
    <property type="entry name" value="DUF1254_sf"/>
</dbReference>
<dbReference type="PATRIC" id="fig|1177755.3.peg.3097"/>
<dbReference type="AlphaFoldDB" id="A0A1E2RV01"/>
<keyword evidence="1" id="KW-0732">Signal</keyword>
<evidence type="ECO:0000313" key="5">
    <source>
        <dbReference type="Proteomes" id="UP000095087"/>
    </source>
</evidence>
<dbReference type="STRING" id="1177755.A7A08_03068"/>
<dbReference type="PANTHER" id="PTHR36509">
    <property type="entry name" value="BLL3101 PROTEIN"/>
    <property type="match status" value="1"/>
</dbReference>
<organism evidence="4 5">
    <name type="scientific">Methyloligella halotolerans</name>
    <dbReference type="NCBI Taxonomy" id="1177755"/>
    <lineage>
        <taxon>Bacteria</taxon>
        <taxon>Pseudomonadati</taxon>
        <taxon>Pseudomonadota</taxon>
        <taxon>Alphaproteobacteria</taxon>
        <taxon>Hyphomicrobiales</taxon>
        <taxon>Hyphomicrobiaceae</taxon>
        <taxon>Methyloligella</taxon>
    </lineage>
</organism>
<comment type="caution">
    <text evidence="4">The sequence shown here is derived from an EMBL/GenBank/DDBJ whole genome shotgun (WGS) entry which is preliminary data.</text>
</comment>
<dbReference type="Gene3D" id="2.60.40.1610">
    <property type="entry name" value="Domain of unknown function DUF1254"/>
    <property type="match status" value="1"/>
</dbReference>
<dbReference type="RefSeq" id="WP_069096204.1">
    <property type="nucleotide sequence ID" value="NZ_MASI01000011.1"/>
</dbReference>
<dbReference type="SUPFAM" id="SSF160935">
    <property type="entry name" value="VPA0735-like"/>
    <property type="match status" value="1"/>
</dbReference>
<feature type="domain" description="DUF1214" evidence="2">
    <location>
        <begin position="370"/>
        <end position="477"/>
    </location>
</feature>
<accession>A0A1E2RV01</accession>
<evidence type="ECO:0000259" key="2">
    <source>
        <dbReference type="Pfam" id="PF06742"/>
    </source>
</evidence>
<dbReference type="Pfam" id="PF06742">
    <property type="entry name" value="DUF1214"/>
    <property type="match status" value="1"/>
</dbReference>
<protein>
    <recommendedName>
        <fullName evidence="6">DUF1254 domain-containing protein</fullName>
    </recommendedName>
</protein>
<keyword evidence="5" id="KW-1185">Reference proteome</keyword>
<dbReference type="Pfam" id="PF06863">
    <property type="entry name" value="DUF1254"/>
    <property type="match status" value="1"/>
</dbReference>
<evidence type="ECO:0000256" key="1">
    <source>
        <dbReference type="SAM" id="SignalP"/>
    </source>
</evidence>
<dbReference type="Gene3D" id="1.10.3360.10">
    <property type="entry name" value="VPA0735-like domain"/>
    <property type="match status" value="1"/>
</dbReference>
<dbReference type="EMBL" id="MASI01000011">
    <property type="protein sequence ID" value="ODA66054.1"/>
    <property type="molecule type" value="Genomic_DNA"/>
</dbReference>
<gene>
    <name evidence="4" type="ORF">A7A08_03068</name>
</gene>
<dbReference type="OrthoDB" id="272779at2"/>
<evidence type="ECO:0000259" key="3">
    <source>
        <dbReference type="Pfam" id="PF06863"/>
    </source>
</evidence>
<dbReference type="PANTHER" id="PTHR36509:SF3">
    <property type="entry name" value="SIGNAL PEPTIDE PROTEIN"/>
    <property type="match status" value="1"/>
</dbReference>
<feature type="chain" id="PRO_5009116377" description="DUF1254 domain-containing protein" evidence="1">
    <location>
        <begin position="27"/>
        <end position="493"/>
    </location>
</feature>
<sequence length="493" mass="54910">MKSALAPVAAIAALFCVVATQSVAKAEDSTAENEKTIDTRIGPLTFESGYPSRETVQKLYDEMDFQRAAQAYIWGIPAVGLNEWRRAHYVVFGGKSGEMLNYFDFAEKLGILTPNYTTPYIATFIDLRETGPFVIEVPAGLIAGMILDNWQRVLADLGVVGPDMGRGGKYLILPPGYGPVEADGYFVVEATSRDVLAGFRLLGDDKEQAIAELVPQIKTYSWGPEGTGEPMVARAAGEKKWSQMPPHGMAYWDSLNEVIQRNPVDERDRLTLAQLKFLGIEKGKSFKPDARQKKILEDGVVVGEAMAKVNTTDKRVEPPFWKGTNWKHALVVATDQKANTYDQLDERAAWFYEAVVISKAMLTQTPGVGQRYIASYKDADGNWLSGQNTYKLHVPPNPPAKGFWSVTAYDEGTRQMQITEQGRPDISSRKEDIAKNDDGSIDVYFGPKAPKGHLENWVQTNPDKGWFAYFRFYGPTEAFFDKSWSLPDITKVE</sequence>
<evidence type="ECO:0000313" key="4">
    <source>
        <dbReference type="EMBL" id="ODA66054.1"/>
    </source>
</evidence>
<proteinExistence type="predicted"/>